<keyword evidence="2" id="KW-1185">Reference proteome</keyword>
<comment type="caution">
    <text evidence="1">The sequence shown here is derived from an EMBL/GenBank/DDBJ whole genome shotgun (WGS) entry which is preliminary data.</text>
</comment>
<evidence type="ECO:0000313" key="1">
    <source>
        <dbReference type="EMBL" id="PKQ66551.1"/>
    </source>
</evidence>
<accession>A0A2N3I8B0</accession>
<name>A0A2N3I8B0_9BACT</name>
<dbReference type="Proteomes" id="UP000233387">
    <property type="component" value="Unassembled WGS sequence"/>
</dbReference>
<evidence type="ECO:0000313" key="2">
    <source>
        <dbReference type="Proteomes" id="UP000233387"/>
    </source>
</evidence>
<dbReference type="EMBL" id="NKXO01000046">
    <property type="protein sequence ID" value="PKQ66551.1"/>
    <property type="molecule type" value="Genomic_DNA"/>
</dbReference>
<dbReference type="AlphaFoldDB" id="A0A2N3I8B0"/>
<reference evidence="1 2" key="1">
    <citation type="submission" date="2017-06" db="EMBL/GenBank/DDBJ databases">
        <title>Raineya orbicola gen. nov., sp. nov. a slightly thermophilic bacterium of the phylum Bacteroidetes and the description of Raineyaceae fam. nov.</title>
        <authorList>
            <person name="Albuquerque L."/>
            <person name="Polonia A.R.M."/>
            <person name="Barroso C."/>
            <person name="Froufe H.J.C."/>
            <person name="Lage O."/>
            <person name="Lobo-Da-Cunha A."/>
            <person name="Egas C."/>
            <person name="Da Costa M.S."/>
        </authorList>
    </citation>
    <scope>NUCLEOTIDE SEQUENCE [LARGE SCALE GENOMIC DNA]</scope>
    <source>
        <strain evidence="1 2">SPSPC-11</strain>
    </source>
</reference>
<proteinExistence type="predicted"/>
<gene>
    <name evidence="1" type="ORF">Rain11_2346</name>
</gene>
<protein>
    <submittedName>
        <fullName evidence="1">Uncharacterized protein</fullName>
    </submittedName>
</protein>
<organism evidence="1 2">
    <name type="scientific">Raineya orbicola</name>
    <dbReference type="NCBI Taxonomy" id="2016530"/>
    <lineage>
        <taxon>Bacteria</taxon>
        <taxon>Pseudomonadati</taxon>
        <taxon>Bacteroidota</taxon>
        <taxon>Cytophagia</taxon>
        <taxon>Cytophagales</taxon>
        <taxon>Raineyaceae</taxon>
        <taxon>Raineya</taxon>
    </lineage>
</organism>
<sequence length="162" mass="19126">MLLLCYSCVPDLKERGYDTKKLAEEVKDRKIKKVTPRQLQTWVLQKSMLITEKLNQAPNEQIQKKWQDSLQSAYAIRISQISANDKNILQNAQGKRKAFLEAFFYELEQGKSIEPTLQKLENGDFIFVDKIENTPQKVWLLEFTKQEAIRHIDPKELRKMRE</sequence>